<dbReference type="GO" id="GO:0006935">
    <property type="term" value="P:chemotaxis"/>
    <property type="evidence" value="ECO:0007669"/>
    <property type="project" value="InterPro"/>
</dbReference>
<evidence type="ECO:0000313" key="4">
    <source>
        <dbReference type="Proteomes" id="UP000244915"/>
    </source>
</evidence>
<dbReference type="PRINTS" id="PR00956">
    <property type="entry name" value="FLGMOTORFLIN"/>
</dbReference>
<dbReference type="Gene3D" id="2.30.330.10">
    <property type="entry name" value="SpoA-like"/>
    <property type="match status" value="1"/>
</dbReference>
<sequence length="99" mass="10405">MDERAEDGSPAGGGARSTAFTSVPIEITVSVGRARPLVRELLKLGEGSVLTLDRRLEDPVELYVGDKLIGTGALEVTGEGETAQLAVRLLEVMDIQSPG</sequence>
<dbReference type="GO" id="GO:0009425">
    <property type="term" value="C:bacterial-type flagellum basal body"/>
    <property type="evidence" value="ECO:0007669"/>
    <property type="project" value="InterPro"/>
</dbReference>
<dbReference type="AlphaFoldDB" id="A0A2U8H9H0"/>
<dbReference type="GO" id="GO:0071973">
    <property type="term" value="P:bacterial-type flagellum-dependent cell motility"/>
    <property type="evidence" value="ECO:0007669"/>
    <property type="project" value="InterPro"/>
</dbReference>
<dbReference type="EMBL" id="CP022189">
    <property type="protein sequence ID" value="AWI82393.1"/>
    <property type="molecule type" value="Genomic_DNA"/>
</dbReference>
<dbReference type="Pfam" id="PF01052">
    <property type="entry name" value="FliMN_C"/>
    <property type="match status" value="1"/>
</dbReference>
<evidence type="ECO:0000259" key="2">
    <source>
        <dbReference type="Pfam" id="PF01052"/>
    </source>
</evidence>
<comment type="similarity">
    <text evidence="1">Belongs to the FliN/MopA/SpaO family.</text>
</comment>
<evidence type="ECO:0000313" key="3">
    <source>
        <dbReference type="EMBL" id="AWI82393.1"/>
    </source>
</evidence>
<name>A0A2U8H9H0_9RHOB</name>
<protein>
    <recommendedName>
        <fullName evidence="2">Flagellar motor switch protein FliN-like C-terminal domain-containing protein</fullName>
    </recommendedName>
</protein>
<dbReference type="InterPro" id="IPR036429">
    <property type="entry name" value="SpoA-like_sf"/>
</dbReference>
<proteinExistence type="inferred from homology"/>
<dbReference type="GO" id="GO:0003774">
    <property type="term" value="F:cytoskeletal motor activity"/>
    <property type="evidence" value="ECO:0007669"/>
    <property type="project" value="InterPro"/>
</dbReference>
<dbReference type="InterPro" id="IPR001172">
    <property type="entry name" value="FliN_T3SS_HrcQb"/>
</dbReference>
<dbReference type="OrthoDB" id="9790303at2"/>
<dbReference type="SUPFAM" id="SSF101801">
    <property type="entry name" value="Surface presentation of antigens (SPOA)"/>
    <property type="match status" value="1"/>
</dbReference>
<feature type="domain" description="Flagellar motor switch protein FliN-like C-terminal" evidence="2">
    <location>
        <begin position="21"/>
        <end position="93"/>
    </location>
</feature>
<gene>
    <name evidence="3" type="ORF">CEW88_01160</name>
</gene>
<organism evidence="3 4">
    <name type="scientific">Alloyangia pacifica</name>
    <dbReference type="NCBI Taxonomy" id="311180"/>
    <lineage>
        <taxon>Bacteria</taxon>
        <taxon>Pseudomonadati</taxon>
        <taxon>Pseudomonadota</taxon>
        <taxon>Alphaproteobacteria</taxon>
        <taxon>Rhodobacterales</taxon>
        <taxon>Roseobacteraceae</taxon>
        <taxon>Alloyangia</taxon>
    </lineage>
</organism>
<dbReference type="RefSeq" id="WP_108964314.1">
    <property type="nucleotide sequence ID" value="NZ_CP022189.1"/>
</dbReference>
<dbReference type="Proteomes" id="UP000244915">
    <property type="component" value="Chromosome 1"/>
</dbReference>
<dbReference type="InterPro" id="IPR001543">
    <property type="entry name" value="FliN-like_C"/>
</dbReference>
<accession>A0A2U8H9H0</accession>
<dbReference type="KEGG" id="ypac:CEW88_01160"/>
<evidence type="ECO:0000256" key="1">
    <source>
        <dbReference type="ARBA" id="ARBA00009226"/>
    </source>
</evidence>
<reference evidence="3 4" key="1">
    <citation type="submission" date="2017-06" db="EMBL/GenBank/DDBJ databases">
        <title>Yangia sp. YSBP01 complete genome sequence.</title>
        <authorList>
            <person name="Woo J.-H."/>
            <person name="Kim H.-S."/>
        </authorList>
    </citation>
    <scope>NUCLEOTIDE SEQUENCE [LARGE SCALE GENOMIC DNA]</scope>
    <source>
        <strain evidence="3 4">YSBP01</strain>
    </source>
</reference>